<feature type="region of interest" description="Disordered" evidence="1">
    <location>
        <begin position="1"/>
        <end position="50"/>
    </location>
</feature>
<dbReference type="AlphaFoldDB" id="A0A7X0LRS1"/>
<feature type="region of interest" description="Disordered" evidence="1">
    <location>
        <begin position="254"/>
        <end position="273"/>
    </location>
</feature>
<protein>
    <submittedName>
        <fullName evidence="2">Uncharacterized protein</fullName>
    </submittedName>
</protein>
<feature type="compositionally biased region" description="Low complexity" evidence="1">
    <location>
        <begin position="1"/>
        <end position="25"/>
    </location>
</feature>
<evidence type="ECO:0000313" key="2">
    <source>
        <dbReference type="EMBL" id="MBB6438435.1"/>
    </source>
</evidence>
<dbReference type="Proteomes" id="UP000540423">
    <property type="component" value="Unassembled WGS sequence"/>
</dbReference>
<accession>A0A7X0LRS1</accession>
<sequence length="273" mass="27551">MSTGPGDADARDGSAGAAGPGSEAGTVGAFRADVPDASTGTGADVGSSPAGLPVGGDGIFVGSDAEGQQLSLGVHRPAPYDVLLIGGLWTAQVLALRTARAGAGVRVAVETARAPAWAGVAQAGSTADARWGGGGGTGRVELFEVGRVPVLGAVEGRPVLVVRDCGMRPPRGRVRPAPWQTVVTLLPYLSPVAPRLIRESALVGVQQVSPEEAARLGRLLGLSAEETGALPGLDDGVTLWCAGRDRQWAATAPVGDEEALLGPPRRMEPATRP</sequence>
<reference evidence="2 3" key="1">
    <citation type="submission" date="2020-08" db="EMBL/GenBank/DDBJ databases">
        <title>Genomic Encyclopedia of Type Strains, Phase IV (KMG-IV): sequencing the most valuable type-strain genomes for metagenomic binning, comparative biology and taxonomic classification.</title>
        <authorList>
            <person name="Goeker M."/>
        </authorList>
    </citation>
    <scope>NUCLEOTIDE SEQUENCE [LARGE SCALE GENOMIC DNA]</scope>
    <source>
        <strain evidence="2 3">DSM 40141</strain>
    </source>
</reference>
<organism evidence="2 3">
    <name type="scientific">Streptomyces candidus</name>
    <dbReference type="NCBI Taxonomy" id="67283"/>
    <lineage>
        <taxon>Bacteria</taxon>
        <taxon>Bacillati</taxon>
        <taxon>Actinomycetota</taxon>
        <taxon>Actinomycetes</taxon>
        <taxon>Kitasatosporales</taxon>
        <taxon>Streptomycetaceae</taxon>
        <taxon>Streptomyces</taxon>
    </lineage>
</organism>
<evidence type="ECO:0000313" key="3">
    <source>
        <dbReference type="Proteomes" id="UP000540423"/>
    </source>
</evidence>
<evidence type="ECO:0000256" key="1">
    <source>
        <dbReference type="SAM" id="MobiDB-lite"/>
    </source>
</evidence>
<dbReference type="EMBL" id="JACHEM010000013">
    <property type="protein sequence ID" value="MBB6438435.1"/>
    <property type="molecule type" value="Genomic_DNA"/>
</dbReference>
<name>A0A7X0LRS1_9ACTN</name>
<dbReference type="RefSeq" id="WP_229923653.1">
    <property type="nucleotide sequence ID" value="NZ_BNBN01000011.1"/>
</dbReference>
<keyword evidence="3" id="KW-1185">Reference proteome</keyword>
<comment type="caution">
    <text evidence="2">The sequence shown here is derived from an EMBL/GenBank/DDBJ whole genome shotgun (WGS) entry which is preliminary data.</text>
</comment>
<proteinExistence type="predicted"/>
<gene>
    <name evidence="2" type="ORF">HNQ79_004942</name>
</gene>